<dbReference type="SMART" id="SM00240">
    <property type="entry name" value="FHA"/>
    <property type="match status" value="1"/>
</dbReference>
<dbReference type="Pfam" id="PF00498">
    <property type="entry name" value="FHA"/>
    <property type="match status" value="1"/>
</dbReference>
<evidence type="ECO:0000313" key="6">
    <source>
        <dbReference type="Proteomes" id="UP001333818"/>
    </source>
</evidence>
<dbReference type="PROSITE" id="PS00108">
    <property type="entry name" value="PROTEIN_KINASE_ST"/>
    <property type="match status" value="1"/>
</dbReference>
<dbReference type="Pfam" id="PF00069">
    <property type="entry name" value="Pkinase"/>
    <property type="match status" value="1"/>
</dbReference>
<dbReference type="SUPFAM" id="SSF49879">
    <property type="entry name" value="SMAD/FHA domain"/>
    <property type="match status" value="1"/>
</dbReference>
<feature type="domain" description="Protein kinase" evidence="4">
    <location>
        <begin position="131"/>
        <end position="381"/>
    </location>
</feature>
<keyword evidence="2" id="KW-0067">ATP-binding</keyword>
<dbReference type="InterPro" id="IPR000253">
    <property type="entry name" value="FHA_dom"/>
</dbReference>
<dbReference type="SMART" id="SM00220">
    <property type="entry name" value="S_TKc"/>
    <property type="match status" value="1"/>
</dbReference>
<keyword evidence="5" id="KW-0418">Kinase</keyword>
<dbReference type="CDD" id="cd14014">
    <property type="entry name" value="STKc_PknB_like"/>
    <property type="match status" value="1"/>
</dbReference>
<dbReference type="InterPro" id="IPR011009">
    <property type="entry name" value="Kinase-like_dom_sf"/>
</dbReference>
<dbReference type="PROSITE" id="PS50011">
    <property type="entry name" value="PROTEIN_KINASE_DOM"/>
    <property type="match status" value="1"/>
</dbReference>
<evidence type="ECO:0000313" key="5">
    <source>
        <dbReference type="EMBL" id="MEE3717748.1"/>
    </source>
</evidence>
<organism evidence="5 6">
    <name type="scientific">Tumidithrix elongata BACA0141</name>
    <dbReference type="NCBI Taxonomy" id="2716417"/>
    <lineage>
        <taxon>Bacteria</taxon>
        <taxon>Bacillati</taxon>
        <taxon>Cyanobacteriota</taxon>
        <taxon>Cyanophyceae</taxon>
        <taxon>Pseudanabaenales</taxon>
        <taxon>Pseudanabaenaceae</taxon>
        <taxon>Tumidithrix</taxon>
        <taxon>Tumidithrix elongata</taxon>
    </lineage>
</organism>
<dbReference type="AlphaFoldDB" id="A0AAW9Q4J5"/>
<dbReference type="EMBL" id="JAZBJZ010000051">
    <property type="protein sequence ID" value="MEE3717748.1"/>
    <property type="molecule type" value="Genomic_DNA"/>
</dbReference>
<keyword evidence="1" id="KW-0547">Nucleotide-binding</keyword>
<evidence type="ECO:0000256" key="1">
    <source>
        <dbReference type="ARBA" id="ARBA00022741"/>
    </source>
</evidence>
<dbReference type="Proteomes" id="UP001333818">
    <property type="component" value="Unassembled WGS sequence"/>
</dbReference>
<feature type="domain" description="FHA" evidence="3">
    <location>
        <begin position="27"/>
        <end position="75"/>
    </location>
</feature>
<gene>
    <name evidence="5" type="ORF">V2H45_13485</name>
</gene>
<dbReference type="GO" id="GO:0004674">
    <property type="term" value="F:protein serine/threonine kinase activity"/>
    <property type="evidence" value="ECO:0007669"/>
    <property type="project" value="TreeGrafter"/>
</dbReference>
<evidence type="ECO:0000256" key="2">
    <source>
        <dbReference type="ARBA" id="ARBA00022840"/>
    </source>
</evidence>
<dbReference type="RefSeq" id="WP_330484179.1">
    <property type="nucleotide sequence ID" value="NZ_JAZBJZ010000051.1"/>
</dbReference>
<sequence length="381" mass="43069">MISLNLWRSQNQPEIIHTWTFHHNPVIKIGRALDNHVVISHPAVSRYHLELRRNAKGWNLTNLSVNNTFMRGQPVHYITLPSESLIQLSTVGPNILVKVLPDCTHMGNISESMFCRYCGAPLKAIKTIQDYQVIRLLGQGGMGTTYQVWQGGQVQVLKEMNADMADNPKAKELFEREARTLRILKHPGIPRFEKFFIHDRHPYLVMEMIYGQDLESWVREKGVVPIQQAIAWMIQLCEILNYLHTQDPPVIHRDIKPANLLIRHTDRALILIDFGAVKEIGMPSTTRIGAPSYCPIEQSKGHPVIQSDLYAIAPTLIYLLTGKDPATYLEDRGMGMCLYSDRIAQIPSVLTKIVVKLSAPAPSDRYQTATEVAEALKSVIA</sequence>
<dbReference type="Gene3D" id="3.30.200.20">
    <property type="entry name" value="Phosphorylase Kinase, domain 1"/>
    <property type="match status" value="1"/>
</dbReference>
<dbReference type="PANTHER" id="PTHR24363">
    <property type="entry name" value="SERINE/THREONINE PROTEIN KINASE"/>
    <property type="match status" value="1"/>
</dbReference>
<keyword evidence="5" id="KW-0808">Transferase</keyword>
<dbReference type="Gene3D" id="2.60.200.20">
    <property type="match status" value="1"/>
</dbReference>
<keyword evidence="6" id="KW-1185">Reference proteome</keyword>
<proteinExistence type="predicted"/>
<dbReference type="GO" id="GO:0005524">
    <property type="term" value="F:ATP binding"/>
    <property type="evidence" value="ECO:0007669"/>
    <property type="project" value="UniProtKB-KW"/>
</dbReference>
<name>A0AAW9Q4J5_9CYAN</name>
<evidence type="ECO:0000259" key="4">
    <source>
        <dbReference type="PROSITE" id="PS50011"/>
    </source>
</evidence>
<dbReference type="InterPro" id="IPR000719">
    <property type="entry name" value="Prot_kinase_dom"/>
</dbReference>
<dbReference type="InterPro" id="IPR008984">
    <property type="entry name" value="SMAD_FHA_dom_sf"/>
</dbReference>
<reference evidence="5" key="1">
    <citation type="submission" date="2024-01" db="EMBL/GenBank/DDBJ databases">
        <title>Bank of Algae and Cyanobacteria of the Azores (BACA) strain genomes.</title>
        <authorList>
            <person name="Luz R."/>
            <person name="Cordeiro R."/>
            <person name="Fonseca A."/>
            <person name="Goncalves V."/>
        </authorList>
    </citation>
    <scope>NUCLEOTIDE SEQUENCE</scope>
    <source>
        <strain evidence="5">BACA0141</strain>
    </source>
</reference>
<accession>A0AAW9Q4J5</accession>
<dbReference type="SUPFAM" id="SSF56112">
    <property type="entry name" value="Protein kinase-like (PK-like)"/>
    <property type="match status" value="1"/>
</dbReference>
<dbReference type="PROSITE" id="PS50006">
    <property type="entry name" value="FHA_DOMAIN"/>
    <property type="match status" value="1"/>
</dbReference>
<dbReference type="Gene3D" id="1.10.510.10">
    <property type="entry name" value="Transferase(Phosphotransferase) domain 1"/>
    <property type="match status" value="1"/>
</dbReference>
<comment type="caution">
    <text evidence="5">The sequence shown here is derived from an EMBL/GenBank/DDBJ whole genome shotgun (WGS) entry which is preliminary data.</text>
</comment>
<dbReference type="PANTHER" id="PTHR24363:SF7">
    <property type="entry name" value="SERINE_THREONINE-PROTEIN KINASE-LIKE PROTEIN E"/>
    <property type="match status" value="1"/>
</dbReference>
<dbReference type="InterPro" id="IPR008271">
    <property type="entry name" value="Ser/Thr_kinase_AS"/>
</dbReference>
<protein>
    <submittedName>
        <fullName evidence="5">Protein kinase</fullName>
    </submittedName>
</protein>
<evidence type="ECO:0000259" key="3">
    <source>
        <dbReference type="PROSITE" id="PS50006"/>
    </source>
</evidence>